<keyword evidence="1" id="KW-0472">Membrane</keyword>
<reference evidence="2 3" key="1">
    <citation type="journal article" date="2015" name="Nature">
        <title>rRNA introns, odd ribosomes, and small enigmatic genomes across a large radiation of phyla.</title>
        <authorList>
            <person name="Brown C.T."/>
            <person name="Hug L.A."/>
            <person name="Thomas B.C."/>
            <person name="Sharon I."/>
            <person name="Castelle C.J."/>
            <person name="Singh A."/>
            <person name="Wilkins M.J."/>
            <person name="Williams K.H."/>
            <person name="Banfield J.F."/>
        </authorList>
    </citation>
    <scope>NUCLEOTIDE SEQUENCE [LARGE SCALE GENOMIC DNA]</scope>
</reference>
<comment type="caution">
    <text evidence="2">The sequence shown here is derived from an EMBL/GenBank/DDBJ whole genome shotgun (WGS) entry which is preliminary data.</text>
</comment>
<feature type="transmembrane region" description="Helical" evidence="1">
    <location>
        <begin position="20"/>
        <end position="40"/>
    </location>
</feature>
<organism evidence="2 3">
    <name type="scientific">Candidatus Nomurabacteria bacterium GW2011_GWA2_43_15</name>
    <dbReference type="NCBI Taxonomy" id="1618738"/>
    <lineage>
        <taxon>Bacteria</taxon>
        <taxon>Candidatus Nomuraibacteriota</taxon>
    </lineage>
</organism>
<keyword evidence="1" id="KW-0812">Transmembrane</keyword>
<proteinExistence type="predicted"/>
<dbReference type="EMBL" id="LCFS01000003">
    <property type="protein sequence ID" value="KKT01031.1"/>
    <property type="molecule type" value="Genomic_DNA"/>
</dbReference>
<name>A0A0G1DSZ2_9BACT</name>
<dbReference type="Proteomes" id="UP000034646">
    <property type="component" value="Unassembled WGS sequence"/>
</dbReference>
<keyword evidence="1" id="KW-1133">Transmembrane helix</keyword>
<evidence type="ECO:0000313" key="3">
    <source>
        <dbReference type="Proteomes" id="UP000034646"/>
    </source>
</evidence>
<evidence type="ECO:0000313" key="2">
    <source>
        <dbReference type="EMBL" id="KKT01031.1"/>
    </source>
</evidence>
<gene>
    <name evidence="2" type="ORF">UV76_C0003G0007</name>
</gene>
<protein>
    <submittedName>
        <fullName evidence="2">Uncharacterized protein</fullName>
    </submittedName>
</protein>
<sequence length="169" mass="18959">MIKICKKNKQNKGYAILELLFYITLFSILSLVVIDAMIIMTKSFKEVTRQAELTRSGNIMERISREVRSSYDINTISANNLKLNTKDSGGADKTIEFLLSGSDIRLLENDILTGNLNASDVTISDLAFTQITTPKGKAVKIFFTVKSASDTLNRTQDFYNTIVLRGNYQ</sequence>
<dbReference type="STRING" id="1618738.UV76_C0003G0007"/>
<evidence type="ECO:0000256" key="1">
    <source>
        <dbReference type="SAM" id="Phobius"/>
    </source>
</evidence>
<dbReference type="AlphaFoldDB" id="A0A0G1DSZ2"/>
<accession>A0A0G1DSZ2</accession>